<keyword evidence="3 7" id="KW-0812">Transmembrane</keyword>
<reference evidence="8" key="1">
    <citation type="submission" date="2008-01" db="EMBL/GenBank/DDBJ databases">
        <title>Complete sequence of plasmid2 pCAUL02 of Caulobacter sp. K31.</title>
        <authorList>
            <consortium name="US DOE Joint Genome Institute"/>
            <person name="Copeland A."/>
            <person name="Lucas S."/>
            <person name="Lapidus A."/>
            <person name="Barry K."/>
            <person name="Glavina del Rio T."/>
            <person name="Dalin E."/>
            <person name="Tice H."/>
            <person name="Pitluck S."/>
            <person name="Bruce D."/>
            <person name="Goodwin L."/>
            <person name="Thompson L.S."/>
            <person name="Brettin T."/>
            <person name="Detter J.C."/>
            <person name="Han C."/>
            <person name="Schmutz J."/>
            <person name="Larimer F."/>
            <person name="Land M."/>
            <person name="Hauser L."/>
            <person name="Kyrpides N."/>
            <person name="Kim E."/>
            <person name="Stephens C."/>
            <person name="Richardson P."/>
        </authorList>
    </citation>
    <scope>NUCLEOTIDE SEQUENCE [LARGE SCALE GENOMIC DNA]</scope>
    <source>
        <strain evidence="8">K31</strain>
        <plasmid evidence="8">pCAUL02</plasmid>
    </source>
</reference>
<evidence type="ECO:0000256" key="5">
    <source>
        <dbReference type="ARBA" id="ARBA00023136"/>
    </source>
</evidence>
<evidence type="ECO:0000256" key="6">
    <source>
        <dbReference type="SAM" id="MobiDB-lite"/>
    </source>
</evidence>
<feature type="compositionally biased region" description="Pro residues" evidence="6">
    <location>
        <begin position="109"/>
        <end position="120"/>
    </location>
</feature>
<feature type="compositionally biased region" description="Pro residues" evidence="6">
    <location>
        <begin position="1"/>
        <end position="11"/>
    </location>
</feature>
<feature type="compositionally biased region" description="Low complexity" evidence="6">
    <location>
        <begin position="135"/>
        <end position="167"/>
    </location>
</feature>
<dbReference type="GO" id="GO:0016020">
    <property type="term" value="C:membrane"/>
    <property type="evidence" value="ECO:0007669"/>
    <property type="project" value="UniProtKB-SubCell"/>
</dbReference>
<dbReference type="HOGENOM" id="CLU_042657_0_0_5"/>
<evidence type="ECO:0000256" key="3">
    <source>
        <dbReference type="ARBA" id="ARBA00022692"/>
    </source>
</evidence>
<feature type="transmembrane region" description="Helical" evidence="7">
    <location>
        <begin position="42"/>
        <end position="62"/>
    </location>
</feature>
<dbReference type="EMBL" id="CP000929">
    <property type="protein sequence ID" value="ABZ74486.1"/>
    <property type="molecule type" value="Genomic_DNA"/>
</dbReference>
<evidence type="ECO:0000256" key="1">
    <source>
        <dbReference type="ARBA" id="ARBA00004167"/>
    </source>
</evidence>
<sequence>MRHLPPDPPLDGRPSYEPERKASSASVLSAPRFPVTRWNRKYLMAGAAVLASIVAGGFYLGFGGAHATKGRPDDSQNAADTSSPQTPEIATRYAAGYADPAVRPGTTSLPPPDALAPPAPTTQAAGQPGQPAPVDPAVQAAREQALAARSASPFFGGAQAQPQAASQTGPLAPDPGPMLAAALVPGFGTPPASAAGDVQPANGQAGKRQFAAGARVDDYLTSPLQAPISPWEVKAGTIISAALITAINSDLPGQVIAQVTEPVYDHRTGRTVLIPQGSRLIGQYDSQVAHGQSRSLIAWNRVIMPDGRSINIGSMAGADLSGAAGLQDKTDGHFWQLARGVALSTVFSVGAAAAQDAGTRSSGGLVINSAGSGISTSAQQVGQQVTARDLNRQATLRIRAGWPLRVIVNKDMILAPYP</sequence>
<comment type="subcellular location">
    <subcellularLocation>
        <location evidence="1">Membrane</location>
        <topology evidence="1">Single-pass membrane protein</topology>
    </subcellularLocation>
</comment>
<dbReference type="InterPro" id="IPR005498">
    <property type="entry name" value="T4SS_VirB10/TraB/TrbI"/>
</dbReference>
<accession>B0T9T7</accession>
<keyword evidence="5 7" id="KW-0472">Membrane</keyword>
<evidence type="ECO:0000256" key="4">
    <source>
        <dbReference type="ARBA" id="ARBA00022989"/>
    </source>
</evidence>
<name>B0T9T7_CAUSK</name>
<evidence type="ECO:0000256" key="2">
    <source>
        <dbReference type="ARBA" id="ARBA00010265"/>
    </source>
</evidence>
<organism evidence="8">
    <name type="scientific">Caulobacter sp. (strain K31)</name>
    <dbReference type="NCBI Taxonomy" id="366602"/>
    <lineage>
        <taxon>Bacteria</taxon>
        <taxon>Pseudomonadati</taxon>
        <taxon>Pseudomonadota</taxon>
        <taxon>Alphaproteobacteria</taxon>
        <taxon>Caulobacterales</taxon>
        <taxon>Caulobacteraceae</taxon>
        <taxon>Caulobacter</taxon>
    </lineage>
</organism>
<feature type="region of interest" description="Disordered" evidence="6">
    <location>
        <begin position="99"/>
        <end position="185"/>
    </location>
</feature>
<proteinExistence type="inferred from homology"/>
<keyword evidence="4 7" id="KW-1133">Transmembrane helix</keyword>
<dbReference type="OrthoDB" id="9807354at2"/>
<dbReference type="AlphaFoldDB" id="B0T9T7"/>
<geneLocation type="plasmid" evidence="8">
    <name>pCAUL02</name>
</geneLocation>
<keyword evidence="8" id="KW-0614">Plasmid</keyword>
<dbReference type="KEGG" id="cak:Caul_5367"/>
<dbReference type="CDD" id="cd16429">
    <property type="entry name" value="VirB10"/>
    <property type="match status" value="1"/>
</dbReference>
<dbReference type="InterPro" id="IPR042217">
    <property type="entry name" value="T4SS_VirB10/TrbI"/>
</dbReference>
<evidence type="ECO:0000256" key="7">
    <source>
        <dbReference type="SAM" id="Phobius"/>
    </source>
</evidence>
<dbReference type="Gene3D" id="2.40.128.260">
    <property type="entry name" value="Type IV secretion system, VirB10/TraB/TrbI"/>
    <property type="match status" value="1"/>
</dbReference>
<dbReference type="eggNOG" id="COG2948">
    <property type="taxonomic scope" value="Bacteria"/>
</dbReference>
<comment type="similarity">
    <text evidence="2">Belongs to the TrbI/VirB10 family.</text>
</comment>
<protein>
    <submittedName>
        <fullName evidence="8">Conjugation TrbI family protein</fullName>
    </submittedName>
</protein>
<gene>
    <name evidence="8" type="ordered locus">Caul_5367</name>
</gene>
<feature type="region of interest" description="Disordered" evidence="6">
    <location>
        <begin position="1"/>
        <end position="28"/>
    </location>
</feature>
<dbReference type="Pfam" id="PF03743">
    <property type="entry name" value="TrbI"/>
    <property type="match status" value="1"/>
</dbReference>
<evidence type="ECO:0000313" key="8">
    <source>
        <dbReference type="EMBL" id="ABZ74486.1"/>
    </source>
</evidence>